<accession>A0A9P4LRX0</accession>
<evidence type="ECO:0000313" key="3">
    <source>
        <dbReference type="Proteomes" id="UP000799777"/>
    </source>
</evidence>
<dbReference type="InterPro" id="IPR016181">
    <property type="entry name" value="Acyl_CoA_acyltransferase"/>
</dbReference>
<feature type="domain" description="N-acetyltransferase" evidence="1">
    <location>
        <begin position="92"/>
        <end position="223"/>
    </location>
</feature>
<keyword evidence="3" id="KW-1185">Reference proteome</keyword>
<sequence length="240" mass="26628">MPLRLATPADEPILGSLCAAAFFNESLFGATIHPYRNQYPDDVALFWRNWARTDLRDPRKKVIVSTTTIDDQEKILGVATWQRQGDDEGAQKVMSEWKDPGPDAFEEIDLSANRAKDPAKEGILAAAFPYFKHFWDGEKHGLPRSQNWYLHHCAVSPKYQNQGIGKQLVAWGLKLAKEENVHASVLASEGNEGFYLKCGFDEIVGNSVEAGGEANPLMKEGVKGGDCLFMWAKEKTGEGA</sequence>
<proteinExistence type="predicted"/>
<protein>
    <recommendedName>
        <fullName evidence="1">N-acetyltransferase domain-containing protein</fullName>
    </recommendedName>
</protein>
<dbReference type="SUPFAM" id="SSF55729">
    <property type="entry name" value="Acyl-CoA N-acyltransferases (Nat)"/>
    <property type="match status" value="1"/>
</dbReference>
<dbReference type="Pfam" id="PF00583">
    <property type="entry name" value="Acetyltransf_1"/>
    <property type="match status" value="1"/>
</dbReference>
<dbReference type="AlphaFoldDB" id="A0A9P4LRX0"/>
<organism evidence="2 3">
    <name type="scientific">Setomelanomma holmii</name>
    <dbReference type="NCBI Taxonomy" id="210430"/>
    <lineage>
        <taxon>Eukaryota</taxon>
        <taxon>Fungi</taxon>
        <taxon>Dikarya</taxon>
        <taxon>Ascomycota</taxon>
        <taxon>Pezizomycotina</taxon>
        <taxon>Dothideomycetes</taxon>
        <taxon>Pleosporomycetidae</taxon>
        <taxon>Pleosporales</taxon>
        <taxon>Pleosporineae</taxon>
        <taxon>Phaeosphaeriaceae</taxon>
        <taxon>Setomelanomma</taxon>
    </lineage>
</organism>
<dbReference type="InterPro" id="IPR000182">
    <property type="entry name" value="GNAT_dom"/>
</dbReference>
<dbReference type="PANTHER" id="PTHR42791">
    <property type="entry name" value="GNAT FAMILY ACETYLTRANSFERASE"/>
    <property type="match status" value="1"/>
</dbReference>
<gene>
    <name evidence="2" type="ORF">EK21DRAFT_97647</name>
</gene>
<evidence type="ECO:0000313" key="2">
    <source>
        <dbReference type="EMBL" id="KAF2034172.1"/>
    </source>
</evidence>
<dbReference type="Proteomes" id="UP000799777">
    <property type="component" value="Unassembled WGS sequence"/>
</dbReference>
<dbReference type="EMBL" id="ML978162">
    <property type="protein sequence ID" value="KAF2034172.1"/>
    <property type="molecule type" value="Genomic_DNA"/>
</dbReference>
<comment type="caution">
    <text evidence="2">The sequence shown here is derived from an EMBL/GenBank/DDBJ whole genome shotgun (WGS) entry which is preliminary data.</text>
</comment>
<name>A0A9P4LRX0_9PLEO</name>
<dbReference type="CDD" id="cd04301">
    <property type="entry name" value="NAT_SF"/>
    <property type="match status" value="1"/>
</dbReference>
<evidence type="ECO:0000259" key="1">
    <source>
        <dbReference type="PROSITE" id="PS51186"/>
    </source>
</evidence>
<dbReference type="PROSITE" id="PS51186">
    <property type="entry name" value="GNAT"/>
    <property type="match status" value="1"/>
</dbReference>
<dbReference type="PANTHER" id="PTHR42791:SF16">
    <property type="entry name" value="N-ACETYLTRANSFERASE DOMAIN-CONTAINING PROTEIN"/>
    <property type="match status" value="1"/>
</dbReference>
<dbReference type="Gene3D" id="3.40.630.30">
    <property type="match status" value="1"/>
</dbReference>
<reference evidence="2" key="1">
    <citation type="journal article" date="2020" name="Stud. Mycol.">
        <title>101 Dothideomycetes genomes: a test case for predicting lifestyles and emergence of pathogens.</title>
        <authorList>
            <person name="Haridas S."/>
            <person name="Albert R."/>
            <person name="Binder M."/>
            <person name="Bloem J."/>
            <person name="Labutti K."/>
            <person name="Salamov A."/>
            <person name="Andreopoulos B."/>
            <person name="Baker S."/>
            <person name="Barry K."/>
            <person name="Bills G."/>
            <person name="Bluhm B."/>
            <person name="Cannon C."/>
            <person name="Castanera R."/>
            <person name="Culley D."/>
            <person name="Daum C."/>
            <person name="Ezra D."/>
            <person name="Gonzalez J."/>
            <person name="Henrissat B."/>
            <person name="Kuo A."/>
            <person name="Liang C."/>
            <person name="Lipzen A."/>
            <person name="Lutzoni F."/>
            <person name="Magnuson J."/>
            <person name="Mondo S."/>
            <person name="Nolan M."/>
            <person name="Ohm R."/>
            <person name="Pangilinan J."/>
            <person name="Park H.-J."/>
            <person name="Ramirez L."/>
            <person name="Alfaro M."/>
            <person name="Sun H."/>
            <person name="Tritt A."/>
            <person name="Yoshinaga Y."/>
            <person name="Zwiers L.-H."/>
            <person name="Turgeon B."/>
            <person name="Goodwin S."/>
            <person name="Spatafora J."/>
            <person name="Crous P."/>
            <person name="Grigoriev I."/>
        </authorList>
    </citation>
    <scope>NUCLEOTIDE SEQUENCE</scope>
    <source>
        <strain evidence="2">CBS 110217</strain>
    </source>
</reference>
<dbReference type="InterPro" id="IPR052523">
    <property type="entry name" value="Trichothecene_AcTrans"/>
</dbReference>
<dbReference type="OrthoDB" id="2115692at2759"/>
<dbReference type="GO" id="GO:0016747">
    <property type="term" value="F:acyltransferase activity, transferring groups other than amino-acyl groups"/>
    <property type="evidence" value="ECO:0007669"/>
    <property type="project" value="InterPro"/>
</dbReference>